<feature type="transmembrane region" description="Helical" evidence="9">
    <location>
        <begin position="202"/>
        <end position="220"/>
    </location>
</feature>
<feature type="transmembrane region" description="Helical" evidence="9">
    <location>
        <begin position="65"/>
        <end position="89"/>
    </location>
</feature>
<name>A0ABQ5MRK8_9MICC</name>
<dbReference type="InterPro" id="IPR020846">
    <property type="entry name" value="MFS_dom"/>
</dbReference>
<evidence type="ECO:0000256" key="8">
    <source>
        <dbReference type="ARBA" id="ARBA00023136"/>
    </source>
</evidence>
<feature type="transmembrane region" description="Helical" evidence="9">
    <location>
        <begin position="292"/>
        <end position="310"/>
    </location>
</feature>
<feature type="transmembrane region" description="Helical" evidence="9">
    <location>
        <begin position="322"/>
        <end position="340"/>
    </location>
</feature>
<feature type="transmembrane region" description="Helical" evidence="9">
    <location>
        <begin position="385"/>
        <end position="407"/>
    </location>
</feature>
<keyword evidence="8 9" id="KW-0472">Membrane</keyword>
<comment type="similarity">
    <text evidence="2">Belongs to the major facilitator superfamily. Metabolite:H+ Symporter (MHS) family (TC 2.A.1.6) family.</text>
</comment>
<keyword evidence="3" id="KW-0813">Transport</keyword>
<dbReference type="RefSeq" id="WP_264794768.1">
    <property type="nucleotide sequence ID" value="NZ_BRVS01000004.1"/>
</dbReference>
<dbReference type="PROSITE" id="PS00217">
    <property type="entry name" value="SUGAR_TRANSPORT_2"/>
    <property type="match status" value="1"/>
</dbReference>
<dbReference type="Gene3D" id="1.20.1250.20">
    <property type="entry name" value="MFS general substrate transporter like domains"/>
    <property type="match status" value="1"/>
</dbReference>
<protein>
    <submittedName>
        <fullName evidence="11">MFS transporter</fullName>
    </submittedName>
</protein>
<dbReference type="SUPFAM" id="SSF103473">
    <property type="entry name" value="MFS general substrate transporter"/>
    <property type="match status" value="1"/>
</dbReference>
<evidence type="ECO:0000313" key="11">
    <source>
        <dbReference type="EMBL" id="GLB66622.1"/>
    </source>
</evidence>
<evidence type="ECO:0000256" key="2">
    <source>
        <dbReference type="ARBA" id="ARBA00008240"/>
    </source>
</evidence>
<evidence type="ECO:0000256" key="1">
    <source>
        <dbReference type="ARBA" id="ARBA00004651"/>
    </source>
</evidence>
<dbReference type="InterPro" id="IPR005829">
    <property type="entry name" value="Sugar_transporter_CS"/>
</dbReference>
<dbReference type="Proteomes" id="UP001209654">
    <property type="component" value="Unassembled WGS sequence"/>
</dbReference>
<feature type="transmembrane region" description="Helical" evidence="9">
    <location>
        <begin position="125"/>
        <end position="149"/>
    </location>
</feature>
<keyword evidence="4" id="KW-1003">Cell membrane</keyword>
<comment type="subcellular location">
    <subcellularLocation>
        <location evidence="1">Cell membrane</location>
        <topology evidence="1">Multi-pass membrane protein</topology>
    </subcellularLocation>
</comment>
<feature type="transmembrane region" description="Helical" evidence="9">
    <location>
        <begin position="170"/>
        <end position="190"/>
    </location>
</feature>
<keyword evidence="7 9" id="KW-1133">Transmembrane helix</keyword>
<organism evidence="11 12">
    <name type="scientific">Arthrobacter mangrovi</name>
    <dbReference type="NCBI Taxonomy" id="2966350"/>
    <lineage>
        <taxon>Bacteria</taxon>
        <taxon>Bacillati</taxon>
        <taxon>Actinomycetota</taxon>
        <taxon>Actinomycetes</taxon>
        <taxon>Micrococcales</taxon>
        <taxon>Micrococcaceae</taxon>
        <taxon>Arthrobacter</taxon>
    </lineage>
</organism>
<evidence type="ECO:0000256" key="9">
    <source>
        <dbReference type="SAM" id="Phobius"/>
    </source>
</evidence>
<keyword evidence="6" id="KW-0769">Symport</keyword>
<reference evidence="11 12" key="1">
    <citation type="journal article" date="2023" name="Int. J. Syst. Evol. Microbiol.">
        <title>Arthrobacter mangrovi sp. nov., an actinobacterium isolated from the rhizosphere of a mangrove.</title>
        <authorList>
            <person name="Hamada M."/>
            <person name="Saitou S."/>
            <person name="Enomoto N."/>
            <person name="Nanri K."/>
            <person name="Hidaka K."/>
            <person name="Miura T."/>
            <person name="Tamura T."/>
        </authorList>
    </citation>
    <scope>NUCLEOTIDE SEQUENCE [LARGE SCALE GENOMIC DNA]</scope>
    <source>
        <strain evidence="11 12">NBRC 112813</strain>
    </source>
</reference>
<proteinExistence type="inferred from homology"/>
<sequence length="453" mass="48017">MQLDHNKSTSTSASSAAAANVSPATLRKVTFAASAGTVVEWFDFAVYGFLAPIIARTFFPEGDTVVALLQTFAVFAVAFALRPIGGAFFGMLGDRIGRKRVLALTVLLMSGATMSIGLLPSYETIGIWAAILLTLARSMQGLSAGGEYAGAVTYVIEHSPQNERSRHSSWMPASTFASFAGAALLCYLLTANLPAEAMDSWGWRIPFLVAAPMGLIAFYIRRKLDESPLFKEVSESSEATHTPLSSTLKKQWKPIAILTGYISLTALSFYTFSTYMTTFLSEVVGLPSELVLMSNVLALTFAALIAPVIGRICDKVGRRRTMFASSVLLGGLAIPAYLLAGGGSFANALGGQLLLAVGAVTANVVTAVLLSEAFPTAVRYTASAVTYNVSYAIFGGTAPFVATFLISLTDNKLAPAIYLTVIAAGALIATFFMPETSRKSFEEEDKAVRDAAT</sequence>
<dbReference type="Pfam" id="PF07690">
    <property type="entry name" value="MFS_1"/>
    <property type="match status" value="1"/>
</dbReference>
<keyword evidence="5 9" id="KW-0812">Transmembrane</keyword>
<dbReference type="PANTHER" id="PTHR43528:SF1">
    <property type="entry name" value="ALPHA-KETOGLUTARATE PERMEASE"/>
    <property type="match status" value="1"/>
</dbReference>
<evidence type="ECO:0000259" key="10">
    <source>
        <dbReference type="PROSITE" id="PS50850"/>
    </source>
</evidence>
<dbReference type="PANTHER" id="PTHR43528">
    <property type="entry name" value="ALPHA-KETOGLUTARATE PERMEASE"/>
    <property type="match status" value="1"/>
</dbReference>
<evidence type="ECO:0000256" key="6">
    <source>
        <dbReference type="ARBA" id="ARBA00022847"/>
    </source>
</evidence>
<dbReference type="InterPro" id="IPR011701">
    <property type="entry name" value="MFS"/>
</dbReference>
<dbReference type="PROSITE" id="PS50850">
    <property type="entry name" value="MFS"/>
    <property type="match status" value="1"/>
</dbReference>
<comment type="caution">
    <text evidence="11">The sequence shown here is derived from an EMBL/GenBank/DDBJ whole genome shotgun (WGS) entry which is preliminary data.</text>
</comment>
<dbReference type="EMBL" id="BRVS01000004">
    <property type="protein sequence ID" value="GLB66622.1"/>
    <property type="molecule type" value="Genomic_DNA"/>
</dbReference>
<feature type="transmembrane region" description="Helical" evidence="9">
    <location>
        <begin position="413"/>
        <end position="433"/>
    </location>
</feature>
<dbReference type="InterPro" id="IPR051084">
    <property type="entry name" value="H+-coupled_symporters"/>
</dbReference>
<feature type="transmembrane region" description="Helical" evidence="9">
    <location>
        <begin position="101"/>
        <end position="119"/>
    </location>
</feature>
<evidence type="ECO:0000313" key="12">
    <source>
        <dbReference type="Proteomes" id="UP001209654"/>
    </source>
</evidence>
<dbReference type="InterPro" id="IPR036259">
    <property type="entry name" value="MFS_trans_sf"/>
</dbReference>
<feature type="transmembrane region" description="Helical" evidence="9">
    <location>
        <begin position="352"/>
        <end position="373"/>
    </location>
</feature>
<accession>A0ABQ5MRK8</accession>
<gene>
    <name evidence="11" type="ORF">AHIS1636_10610</name>
</gene>
<feature type="domain" description="Major facilitator superfamily (MFS) profile" evidence="10">
    <location>
        <begin position="29"/>
        <end position="437"/>
    </location>
</feature>
<evidence type="ECO:0000256" key="5">
    <source>
        <dbReference type="ARBA" id="ARBA00022692"/>
    </source>
</evidence>
<evidence type="ECO:0000256" key="7">
    <source>
        <dbReference type="ARBA" id="ARBA00022989"/>
    </source>
</evidence>
<evidence type="ECO:0000256" key="3">
    <source>
        <dbReference type="ARBA" id="ARBA00022448"/>
    </source>
</evidence>
<keyword evidence="12" id="KW-1185">Reference proteome</keyword>
<evidence type="ECO:0000256" key="4">
    <source>
        <dbReference type="ARBA" id="ARBA00022475"/>
    </source>
</evidence>
<feature type="transmembrane region" description="Helical" evidence="9">
    <location>
        <begin position="255"/>
        <end position="272"/>
    </location>
</feature>